<sequence length="655" mass="72425">RPSKRALSWWPLAQHHGSNGLPRGAAAEPTMWPWRAVAKERGSRAEKGPGLPPPRRYCRAAQRQETLLREDLDVPWLQFADGPRDATDVTEATDSGREMAESSSVIKPKTTNTRILELWPGISDALVDFGGLPIPQRLADALTERGIVSPSPIQQLVMPKLAQGEHIIVHAPTGGGKTLAYLLPMLARLQPTMHVGVQALIFVPTPELALQVGRELKWLFYVLSGGADAMCWFNPQVPQEIACQVLLSRSNLWDAVRQDAAVMICTPGLILSELRMLKWEARRFRETLALFVASNVNSIICDEVDALTPAVTQGRGPMKLGATEHVAGYVLDVVRSRYRNRPVQLVASSATSNSNKVAAFLDRLMEKKYPKRRDAGRRGTPELIQDSSTLQRVGTQAGLTRNVFVPMPQGIQHCLALVEDKDKGPFLGRPRYEAMVEIVKNLPGPGSILVFVPERVKLDSMVMLLQKRGIPNVSKYRAEVGLGPSTEQLMDLNFDHTPRKRDHWRAKPAEQDINPLLALQQYQEFVDDVNQEECRRVLVAKMDQGRGIDLPNVNYVVLLEIPDASGDYLHLAGRTGRMGQPGTAITICTEVERMNVIDGVEFRLGIGLSQWDIEAGKSTGLPATSEDVPSEEVRDSEASNDVPVWCQFDVVSAVT</sequence>
<accession>A0A9P1CTC0</accession>
<dbReference type="GO" id="GO:0005524">
    <property type="term" value="F:ATP binding"/>
    <property type="evidence" value="ECO:0007669"/>
    <property type="project" value="UniProtKB-UniRule"/>
</dbReference>
<dbReference type="InterPro" id="IPR014014">
    <property type="entry name" value="RNA_helicase_DEAD_Q_motif"/>
</dbReference>
<keyword evidence="2 7" id="KW-0378">Hydrolase</keyword>
<dbReference type="Gene3D" id="3.40.50.300">
    <property type="entry name" value="P-loop containing nucleotide triphosphate hydrolases"/>
    <property type="match status" value="2"/>
</dbReference>
<evidence type="ECO:0000256" key="5">
    <source>
        <dbReference type="ARBA" id="ARBA00022884"/>
    </source>
</evidence>
<evidence type="ECO:0000256" key="7">
    <source>
        <dbReference type="RuleBase" id="RU365068"/>
    </source>
</evidence>
<dbReference type="PROSITE" id="PS51194">
    <property type="entry name" value="HELICASE_CTER"/>
    <property type="match status" value="1"/>
</dbReference>
<dbReference type="SUPFAM" id="SSF52540">
    <property type="entry name" value="P-loop containing nucleoside triphosphate hydrolases"/>
    <property type="match status" value="2"/>
</dbReference>
<dbReference type="GO" id="GO:0016787">
    <property type="term" value="F:hydrolase activity"/>
    <property type="evidence" value="ECO:0007669"/>
    <property type="project" value="UniProtKB-KW"/>
</dbReference>
<dbReference type="EMBL" id="CAMXCT030002280">
    <property type="protein sequence ID" value="CAL4784330.1"/>
    <property type="molecule type" value="Genomic_DNA"/>
</dbReference>
<evidence type="ECO:0000259" key="9">
    <source>
        <dbReference type="PROSITE" id="PS51192"/>
    </source>
</evidence>
<evidence type="ECO:0000256" key="8">
    <source>
        <dbReference type="SAM" id="MobiDB-lite"/>
    </source>
</evidence>
<dbReference type="Proteomes" id="UP001152797">
    <property type="component" value="Unassembled WGS sequence"/>
</dbReference>
<dbReference type="SMART" id="SM00490">
    <property type="entry name" value="HELICc"/>
    <property type="match status" value="1"/>
</dbReference>
<evidence type="ECO:0000256" key="6">
    <source>
        <dbReference type="PROSITE-ProRule" id="PRU00552"/>
    </source>
</evidence>
<dbReference type="PANTHER" id="PTHR24031">
    <property type="entry name" value="RNA HELICASE"/>
    <property type="match status" value="1"/>
</dbReference>
<dbReference type="PROSITE" id="PS51195">
    <property type="entry name" value="Q_MOTIF"/>
    <property type="match status" value="1"/>
</dbReference>
<gene>
    <name evidence="12" type="ORF">C1SCF055_LOCUS23445</name>
</gene>
<dbReference type="SMART" id="SM00487">
    <property type="entry name" value="DEXDc"/>
    <property type="match status" value="1"/>
</dbReference>
<feature type="region of interest" description="Disordered" evidence="8">
    <location>
        <begin position="85"/>
        <end position="105"/>
    </location>
</feature>
<dbReference type="GO" id="GO:0003723">
    <property type="term" value="F:RNA binding"/>
    <property type="evidence" value="ECO:0007669"/>
    <property type="project" value="UniProtKB-UniRule"/>
</dbReference>
<evidence type="ECO:0000259" key="10">
    <source>
        <dbReference type="PROSITE" id="PS51194"/>
    </source>
</evidence>
<keyword evidence="1 7" id="KW-0547">Nucleotide-binding</keyword>
<comment type="similarity">
    <text evidence="7">Belongs to the DEAD box helicase family.</text>
</comment>
<dbReference type="InterPro" id="IPR027417">
    <property type="entry name" value="P-loop_NTPase"/>
</dbReference>
<feature type="region of interest" description="Disordered" evidence="8">
    <location>
        <begin position="619"/>
        <end position="638"/>
    </location>
</feature>
<reference evidence="13" key="2">
    <citation type="submission" date="2024-04" db="EMBL/GenBank/DDBJ databases">
        <authorList>
            <person name="Chen Y."/>
            <person name="Shah S."/>
            <person name="Dougan E. K."/>
            <person name="Thang M."/>
            <person name="Chan C."/>
        </authorList>
    </citation>
    <scope>NUCLEOTIDE SEQUENCE [LARGE SCALE GENOMIC DNA]</scope>
</reference>
<keyword evidence="14" id="KW-1185">Reference proteome</keyword>
<proteinExistence type="inferred from homology"/>
<feature type="domain" description="Helicase ATP-binding" evidence="9">
    <location>
        <begin position="158"/>
        <end position="370"/>
    </location>
</feature>
<evidence type="ECO:0000256" key="1">
    <source>
        <dbReference type="ARBA" id="ARBA00022741"/>
    </source>
</evidence>
<dbReference type="GO" id="GO:0003724">
    <property type="term" value="F:RNA helicase activity"/>
    <property type="evidence" value="ECO:0007669"/>
    <property type="project" value="UniProtKB-EC"/>
</dbReference>
<reference evidence="12" key="1">
    <citation type="submission" date="2022-10" db="EMBL/GenBank/DDBJ databases">
        <authorList>
            <person name="Chen Y."/>
            <person name="Dougan E. K."/>
            <person name="Chan C."/>
            <person name="Rhodes N."/>
            <person name="Thang M."/>
        </authorList>
    </citation>
    <scope>NUCLEOTIDE SEQUENCE</scope>
</reference>
<keyword evidence="4 7" id="KW-0067">ATP-binding</keyword>
<feature type="domain" description="Helicase C-terminal" evidence="10">
    <location>
        <begin position="434"/>
        <end position="619"/>
    </location>
</feature>
<dbReference type="OrthoDB" id="412743at2759"/>
<dbReference type="EMBL" id="CAMXCT020002280">
    <property type="protein sequence ID" value="CAL1150393.1"/>
    <property type="molecule type" value="Genomic_DNA"/>
</dbReference>
<feature type="non-terminal residue" evidence="12">
    <location>
        <position position="655"/>
    </location>
</feature>
<evidence type="ECO:0000313" key="12">
    <source>
        <dbReference type="EMBL" id="CAI3997018.1"/>
    </source>
</evidence>
<name>A0A9P1CTC0_9DINO</name>
<organism evidence="12">
    <name type="scientific">Cladocopium goreaui</name>
    <dbReference type="NCBI Taxonomy" id="2562237"/>
    <lineage>
        <taxon>Eukaryota</taxon>
        <taxon>Sar</taxon>
        <taxon>Alveolata</taxon>
        <taxon>Dinophyceae</taxon>
        <taxon>Suessiales</taxon>
        <taxon>Symbiodiniaceae</taxon>
        <taxon>Cladocopium</taxon>
    </lineage>
</organism>
<comment type="caution">
    <text evidence="12">The sequence shown here is derived from an EMBL/GenBank/DDBJ whole genome shotgun (WGS) entry which is preliminary data.</text>
</comment>
<comment type="domain">
    <text evidence="7">The Q motif is unique to and characteristic of the DEAD box family of RNA helicases and controls ATP binding and hydrolysis.</text>
</comment>
<feature type="domain" description="DEAD-box RNA helicase Q" evidence="11">
    <location>
        <begin position="127"/>
        <end position="155"/>
    </location>
</feature>
<dbReference type="EC" id="3.6.4.13" evidence="7"/>
<protein>
    <recommendedName>
        <fullName evidence="7">ATP-dependent RNA helicase</fullName>
        <ecNumber evidence="7">3.6.4.13</ecNumber>
    </recommendedName>
</protein>
<dbReference type="PROSITE" id="PS51192">
    <property type="entry name" value="HELICASE_ATP_BIND_1"/>
    <property type="match status" value="1"/>
</dbReference>
<dbReference type="InterPro" id="IPR001650">
    <property type="entry name" value="Helicase_C-like"/>
</dbReference>
<dbReference type="EMBL" id="CAMXCT010002280">
    <property type="protein sequence ID" value="CAI3997018.1"/>
    <property type="molecule type" value="Genomic_DNA"/>
</dbReference>
<dbReference type="Pfam" id="PF00270">
    <property type="entry name" value="DEAD"/>
    <property type="match status" value="1"/>
</dbReference>
<feature type="short sequence motif" description="Q motif" evidence="6">
    <location>
        <begin position="127"/>
        <end position="155"/>
    </location>
</feature>
<keyword evidence="3 7" id="KW-0347">Helicase</keyword>
<evidence type="ECO:0000313" key="14">
    <source>
        <dbReference type="Proteomes" id="UP001152797"/>
    </source>
</evidence>
<keyword evidence="5 7" id="KW-0694">RNA-binding</keyword>
<evidence type="ECO:0000256" key="3">
    <source>
        <dbReference type="ARBA" id="ARBA00022806"/>
    </source>
</evidence>
<evidence type="ECO:0000259" key="11">
    <source>
        <dbReference type="PROSITE" id="PS51195"/>
    </source>
</evidence>
<evidence type="ECO:0000256" key="2">
    <source>
        <dbReference type="ARBA" id="ARBA00022801"/>
    </source>
</evidence>
<evidence type="ECO:0000256" key="4">
    <source>
        <dbReference type="ARBA" id="ARBA00022840"/>
    </source>
</evidence>
<dbReference type="AlphaFoldDB" id="A0A9P1CTC0"/>
<dbReference type="InterPro" id="IPR011545">
    <property type="entry name" value="DEAD/DEAH_box_helicase_dom"/>
</dbReference>
<evidence type="ECO:0000313" key="13">
    <source>
        <dbReference type="EMBL" id="CAL1150393.1"/>
    </source>
</evidence>
<feature type="non-terminal residue" evidence="12">
    <location>
        <position position="1"/>
    </location>
</feature>
<dbReference type="InterPro" id="IPR014001">
    <property type="entry name" value="Helicase_ATP-bd"/>
</dbReference>
<comment type="function">
    <text evidence="7">RNA helicase.</text>
</comment>
<dbReference type="Pfam" id="PF00271">
    <property type="entry name" value="Helicase_C"/>
    <property type="match status" value="1"/>
</dbReference>
<comment type="catalytic activity">
    <reaction evidence="7">
        <text>ATP + H2O = ADP + phosphate + H(+)</text>
        <dbReference type="Rhea" id="RHEA:13065"/>
        <dbReference type="ChEBI" id="CHEBI:15377"/>
        <dbReference type="ChEBI" id="CHEBI:15378"/>
        <dbReference type="ChEBI" id="CHEBI:30616"/>
        <dbReference type="ChEBI" id="CHEBI:43474"/>
        <dbReference type="ChEBI" id="CHEBI:456216"/>
        <dbReference type="EC" id="3.6.4.13"/>
    </reaction>
</comment>